<evidence type="ECO:0000313" key="2">
    <source>
        <dbReference type="EMBL" id="MBN8204345.1"/>
    </source>
</evidence>
<feature type="domain" description="DUF2264" evidence="1">
    <location>
        <begin position="18"/>
        <end position="364"/>
    </location>
</feature>
<dbReference type="Proteomes" id="UP000664385">
    <property type="component" value="Unassembled WGS sequence"/>
</dbReference>
<dbReference type="PANTHER" id="PTHR35339">
    <property type="entry name" value="LINALOOL DEHYDRATASE_ISOMERASE DOMAIN-CONTAINING PROTEIN"/>
    <property type="match status" value="1"/>
</dbReference>
<reference evidence="2" key="1">
    <citation type="submission" date="2020-12" db="EMBL/GenBank/DDBJ databases">
        <title>PHA producing bacteria isolated from mangrove.</title>
        <authorList>
            <person name="Zheng W."/>
            <person name="Yu S."/>
            <person name="Huang Y."/>
        </authorList>
    </citation>
    <scope>NUCLEOTIDE SEQUENCE</scope>
    <source>
        <strain evidence="2">GN8-5</strain>
    </source>
</reference>
<proteinExistence type="predicted"/>
<evidence type="ECO:0000259" key="1">
    <source>
        <dbReference type="Pfam" id="PF10022"/>
    </source>
</evidence>
<dbReference type="Pfam" id="PF10022">
    <property type="entry name" value="DUF2264"/>
    <property type="match status" value="1"/>
</dbReference>
<dbReference type="AlphaFoldDB" id="A0A939DT24"/>
<name>A0A939DT24_9MICO</name>
<dbReference type="EMBL" id="JAEMWU010000001">
    <property type="protein sequence ID" value="MBN8204345.1"/>
    <property type="molecule type" value="Genomic_DNA"/>
</dbReference>
<dbReference type="InterPro" id="IPR016624">
    <property type="entry name" value="UCP014753"/>
</dbReference>
<dbReference type="RefSeq" id="WP_206822386.1">
    <property type="nucleotide sequence ID" value="NZ_JAEMWU010000001.1"/>
</dbReference>
<organism evidence="2 3">
    <name type="scientific">Microbacterium esteraromaticum</name>
    <dbReference type="NCBI Taxonomy" id="57043"/>
    <lineage>
        <taxon>Bacteria</taxon>
        <taxon>Bacillati</taxon>
        <taxon>Actinomycetota</taxon>
        <taxon>Actinomycetes</taxon>
        <taxon>Micrococcales</taxon>
        <taxon>Microbacteriaceae</taxon>
        <taxon>Microbacterium</taxon>
    </lineage>
</organism>
<dbReference type="InterPro" id="IPR049349">
    <property type="entry name" value="DUF2264_N"/>
</dbReference>
<accession>A0A939DT24</accession>
<protein>
    <submittedName>
        <fullName evidence="2">DUF2264 domain-containing protein</fullName>
    </submittedName>
</protein>
<comment type="caution">
    <text evidence="2">The sequence shown here is derived from an EMBL/GenBank/DDBJ whole genome shotgun (WGS) entry which is preliminary data.</text>
</comment>
<sequence>MIALPAADTALSPFTGWTRAHWERVADTILDGAARHASPTGSLIRYPGVPGGLGRDIDHLEGFTRTFMLASFRIAGDPARTQSLARRYARGIAAGVDPTHPERWVRIEEHTQAKVEAAALALGLHLTRDTVWAQLDDRARTQTIDYLSAFMGEPYPPNNWAWFRIMVSFFLESVGGPFSASDRDEDFALLDGFDLPGGWTSDGVGRDFDHYCGWALPFYPIVWAQLVQDDAHYAQRVARYTERLDDYLDDALHLIGADGAPLLQGRSLTYRFATAAPAWAAAFHGRSRHDPGLLRRAASGQIKHFVERGAPDADGVLSLGWHHPWRAIAQNYSGLGSPYWAAKGMLGLALPASHPAWTAPEQPLPIDRGAFARALSAPGWLAMGTTDGIVRIVNHGTDHRAEGTDHPDAPLYAKFGYSTATAPVLTDPGTSWPVDGTVALVRDGLPSHRSGFTVGNTLALDAQTLLGWSTSTAHWPIGYEAGPDHGVGTHHGATMHGPRIDTVSVTHGAWEVRLIRVHADAPLQPGDTLRVGGWALTGDVAPFTDGPAPSDEAPHAAWARTERLATGVVALGEYTLGDGGDPHSSGVLILDDATPLAGRTAVPWLETAPDAGAWRAFGIHLGAPTEATTAPVVSTHHEGRHIAWPDGHVTRLPIDPLLSRSDATP</sequence>
<evidence type="ECO:0000313" key="3">
    <source>
        <dbReference type="Proteomes" id="UP000664385"/>
    </source>
</evidence>
<dbReference type="PANTHER" id="PTHR35339:SF4">
    <property type="entry name" value="LINALOOL DEHYDRATASE_ISOMERASE DOMAIN-CONTAINING PROTEIN"/>
    <property type="match status" value="1"/>
</dbReference>
<gene>
    <name evidence="2" type="ORF">JF543_00060</name>
</gene>